<dbReference type="InterPro" id="IPR036551">
    <property type="entry name" value="Flavin_trans-like"/>
</dbReference>
<evidence type="ECO:0000256" key="3">
    <source>
        <dbReference type="SAM" id="MobiDB-lite"/>
    </source>
</evidence>
<dbReference type="PANTHER" id="PTHR14359:SF6">
    <property type="entry name" value="PHOSPHOPANTOTHENOYLCYSTEINE DECARBOXYLASE"/>
    <property type="match status" value="1"/>
</dbReference>
<evidence type="ECO:0000259" key="4">
    <source>
        <dbReference type="Pfam" id="PF02441"/>
    </source>
</evidence>
<evidence type="ECO:0000313" key="10">
    <source>
        <dbReference type="RefSeq" id="XP_035826930.1"/>
    </source>
</evidence>
<dbReference type="Proteomes" id="UP000694888">
    <property type="component" value="Unplaced"/>
</dbReference>
<organism evidence="5 11">
    <name type="scientific">Aplysia californica</name>
    <name type="common">California sea hare</name>
    <dbReference type="NCBI Taxonomy" id="6500"/>
    <lineage>
        <taxon>Eukaryota</taxon>
        <taxon>Metazoa</taxon>
        <taxon>Spiralia</taxon>
        <taxon>Lophotrochozoa</taxon>
        <taxon>Mollusca</taxon>
        <taxon>Gastropoda</taxon>
        <taxon>Heterobranchia</taxon>
        <taxon>Euthyneura</taxon>
        <taxon>Tectipleura</taxon>
        <taxon>Aplysiida</taxon>
        <taxon>Aplysioidea</taxon>
        <taxon>Aplysiidae</taxon>
        <taxon>Aplysia</taxon>
    </lineage>
</organism>
<feature type="domain" description="Flavoprotein" evidence="4">
    <location>
        <begin position="206"/>
        <end position="383"/>
    </location>
</feature>
<feature type="region of interest" description="Disordered" evidence="3">
    <location>
        <begin position="1"/>
        <end position="20"/>
    </location>
</feature>
<dbReference type="RefSeq" id="XP_012940763.1">
    <property type="nucleotide sequence ID" value="XM_013085309.2"/>
</dbReference>
<protein>
    <submittedName>
        <fullName evidence="6 7">Uncharacterized protein LOC101860265</fullName>
    </submittedName>
</protein>
<name>A0ABM1VWY9_APLCA</name>
<dbReference type="SUPFAM" id="SSF52507">
    <property type="entry name" value="Homo-oligomeric flavin-containing Cys decarboxylases, HFCD"/>
    <property type="match status" value="1"/>
</dbReference>
<evidence type="ECO:0000313" key="5">
    <source>
        <dbReference type="Proteomes" id="UP000694888"/>
    </source>
</evidence>
<evidence type="ECO:0000313" key="9">
    <source>
        <dbReference type="RefSeq" id="XP_012940763.1"/>
    </source>
</evidence>
<sequence>MPSRSTLHRRKQKEQDPEKYQEYLQIKREKGIKWRAEERRRWETEPHTRAQVEERNRKLEVKRERSRAAYYRRKAEATRQTQNSIKARGSASCRKKLKDMTLDELRTYNAMMRRKQRAALSHQKKRAIRVKETERKRQARLAKRCGKQKSVAKRKPSSSEQLQQVMINDLNVCKAEPTEVVEMTGAEFARSALNLLGLVAESRMAKRVLIGCTGSVASIKIPPLVNALRQSGFQMDIKVVSTQNALHFFSKDELDVPVLTDKDEWETWSSVQDPVLHIELRRWADVFLIAPLDANTLAKMANGLCDNLLTCVVRAWDPARPLLFAPAMNTFMWEHPLTARHIAALTDLGYREVPCVRKKLACGDIGYGAMAEVPTLVAAVEEALVAADMASVAS</sequence>
<feature type="compositionally biased region" description="Basic residues" evidence="3">
    <location>
        <begin position="1"/>
        <end position="12"/>
    </location>
</feature>
<dbReference type="Gene3D" id="3.40.50.1950">
    <property type="entry name" value="Flavin prenyltransferase-like"/>
    <property type="match status" value="1"/>
</dbReference>
<evidence type="ECO:0000313" key="6">
    <source>
        <dbReference type="RefSeq" id="XP_012940760.1"/>
    </source>
</evidence>
<evidence type="ECO:0000313" key="7">
    <source>
        <dbReference type="RefSeq" id="XP_012940761.1"/>
    </source>
</evidence>
<dbReference type="PANTHER" id="PTHR14359">
    <property type="entry name" value="HOMO-OLIGOMERIC FLAVIN CONTAINING CYS DECARBOXYLASE FAMILY"/>
    <property type="match status" value="1"/>
</dbReference>
<proteinExistence type="inferred from homology"/>
<dbReference type="InterPro" id="IPR003382">
    <property type="entry name" value="Flavoprotein"/>
</dbReference>
<evidence type="ECO:0000313" key="8">
    <source>
        <dbReference type="RefSeq" id="XP_012940762.1"/>
    </source>
</evidence>
<dbReference type="RefSeq" id="XP_012940762.1">
    <property type="nucleotide sequence ID" value="XM_013085308.2"/>
</dbReference>
<feature type="region of interest" description="Disordered" evidence="3">
    <location>
        <begin position="73"/>
        <end position="92"/>
    </location>
</feature>
<evidence type="ECO:0000313" key="11">
    <source>
        <dbReference type="RefSeq" id="XP_035826931.1"/>
    </source>
</evidence>
<keyword evidence="1" id="KW-0173">Coenzyme A biosynthesis</keyword>
<comment type="similarity">
    <text evidence="2">Belongs to the HFCD (homooligomeric flavin containing Cys decarboxylase) superfamily.</text>
</comment>
<dbReference type="RefSeq" id="XP_012940760.1">
    <property type="nucleotide sequence ID" value="XM_013085306.2"/>
</dbReference>
<dbReference type="GeneID" id="101860265"/>
<evidence type="ECO:0000256" key="1">
    <source>
        <dbReference type="ARBA" id="ARBA00022993"/>
    </source>
</evidence>
<dbReference type="RefSeq" id="XP_012940761.1">
    <property type="nucleotide sequence ID" value="XM_013085307.2"/>
</dbReference>
<dbReference type="RefSeq" id="XP_035826931.1">
    <property type="nucleotide sequence ID" value="XM_035971038.1"/>
</dbReference>
<dbReference type="RefSeq" id="XP_035826930.1">
    <property type="nucleotide sequence ID" value="XM_035971037.1"/>
</dbReference>
<keyword evidence="5" id="KW-1185">Reference proteome</keyword>
<accession>A0ABM1VWY9</accession>
<dbReference type="Pfam" id="PF02441">
    <property type="entry name" value="Flavoprotein"/>
    <property type="match status" value="1"/>
</dbReference>
<reference evidence="6 7" key="1">
    <citation type="submission" date="2025-05" db="UniProtKB">
        <authorList>
            <consortium name="RefSeq"/>
        </authorList>
    </citation>
    <scope>IDENTIFICATION</scope>
</reference>
<gene>
    <name evidence="6 7 8 9 10 11" type="primary">LOC101860265</name>
</gene>
<evidence type="ECO:0000256" key="2">
    <source>
        <dbReference type="ARBA" id="ARBA00038350"/>
    </source>
</evidence>